<dbReference type="Gene3D" id="1.10.10.10">
    <property type="entry name" value="Winged helix-like DNA-binding domain superfamily/Winged helix DNA-binding domain"/>
    <property type="match status" value="1"/>
</dbReference>
<dbReference type="PROSITE" id="PS50931">
    <property type="entry name" value="HTH_LYSR"/>
    <property type="match status" value="1"/>
</dbReference>
<accession>A0A8J7BWW1</accession>
<dbReference type="GO" id="GO:0000976">
    <property type="term" value="F:transcription cis-regulatory region binding"/>
    <property type="evidence" value="ECO:0007669"/>
    <property type="project" value="TreeGrafter"/>
</dbReference>
<dbReference type="InterPro" id="IPR036388">
    <property type="entry name" value="WH-like_DNA-bd_sf"/>
</dbReference>
<comment type="similarity">
    <text evidence="1">Belongs to the LysR transcriptional regulatory family.</text>
</comment>
<dbReference type="AlphaFoldDB" id="A0A8J7BWW1"/>
<dbReference type="PRINTS" id="PR00039">
    <property type="entry name" value="HTHLYSR"/>
</dbReference>
<dbReference type="Pfam" id="PF03466">
    <property type="entry name" value="LysR_substrate"/>
    <property type="match status" value="1"/>
</dbReference>
<dbReference type="EMBL" id="JACXAE010000040">
    <property type="protein sequence ID" value="MBD2772562.1"/>
    <property type="molecule type" value="Genomic_DNA"/>
</dbReference>
<keyword evidence="4" id="KW-0804">Transcription</keyword>
<keyword evidence="3" id="KW-0238">DNA-binding</keyword>
<protein>
    <submittedName>
        <fullName evidence="6">LysR family transcriptional regulator</fullName>
    </submittedName>
</protein>
<name>A0A8J7BWW1_9CYAN</name>
<reference evidence="6" key="1">
    <citation type="submission" date="2020-09" db="EMBL/GenBank/DDBJ databases">
        <title>Iningainema tapete sp. nov. (Scytonemataceae, Cyanobacteria) from greenhouses in central Florida (USA) produces two types of nodularin with biosynthetic potential for microcystin-LR and anabaenopeptins.</title>
        <authorList>
            <person name="Berthold D.E."/>
            <person name="Lefler F.W."/>
            <person name="Huang I.-S."/>
            <person name="Abdulla H."/>
            <person name="Zimba P.V."/>
            <person name="Laughinghouse H.D. IV."/>
        </authorList>
    </citation>
    <scope>NUCLEOTIDE SEQUENCE</scope>
    <source>
        <strain evidence="6">BLCCT55</strain>
    </source>
</reference>
<comment type="caution">
    <text evidence="6">The sequence shown here is derived from an EMBL/GenBank/DDBJ whole genome shotgun (WGS) entry which is preliminary data.</text>
</comment>
<evidence type="ECO:0000259" key="5">
    <source>
        <dbReference type="PROSITE" id="PS50931"/>
    </source>
</evidence>
<evidence type="ECO:0000256" key="3">
    <source>
        <dbReference type="ARBA" id="ARBA00023125"/>
    </source>
</evidence>
<evidence type="ECO:0000256" key="2">
    <source>
        <dbReference type="ARBA" id="ARBA00023015"/>
    </source>
</evidence>
<dbReference type="InterPro" id="IPR005119">
    <property type="entry name" value="LysR_subst-bd"/>
</dbReference>
<dbReference type="InterPro" id="IPR036390">
    <property type="entry name" value="WH_DNA-bd_sf"/>
</dbReference>
<sequence>MVNLEWYRSFIEIYRVGTVSGAAQVLHLTQPAVSQHIAALESTLGTQLFQRLPRRMLPTEAGKRLYTQIAAAIETLESIPTKAALANAPLLIRLGTPQEFFCEHILKYLSKADSTLFSIRFGLTPELIGQLLENNLDCVIATQKISNLELEYQVIFEESFWLVGPPTAIIPVSQDVDLTVLEQWLSQQPWIAYSEDLPIIRRFWRVIFGRRLNVNPQFVIPDLRSIRAAIALGLGYSVLPDYLCKEWIAENRLKLVLKPTLAVTNYIWLAYRKSSRQSQQTVTLLNLLESIH</sequence>
<evidence type="ECO:0000313" key="7">
    <source>
        <dbReference type="Proteomes" id="UP000629098"/>
    </source>
</evidence>
<keyword evidence="2" id="KW-0805">Transcription regulation</keyword>
<dbReference type="Proteomes" id="UP000629098">
    <property type="component" value="Unassembled WGS sequence"/>
</dbReference>
<evidence type="ECO:0000256" key="1">
    <source>
        <dbReference type="ARBA" id="ARBA00009437"/>
    </source>
</evidence>
<evidence type="ECO:0000313" key="6">
    <source>
        <dbReference type="EMBL" id="MBD2772562.1"/>
    </source>
</evidence>
<keyword evidence="7" id="KW-1185">Reference proteome</keyword>
<dbReference type="Gene3D" id="3.40.190.10">
    <property type="entry name" value="Periplasmic binding protein-like II"/>
    <property type="match status" value="2"/>
</dbReference>
<dbReference type="PANTHER" id="PTHR30126:SF39">
    <property type="entry name" value="HTH-TYPE TRANSCRIPTIONAL REGULATOR CYSL"/>
    <property type="match status" value="1"/>
</dbReference>
<dbReference type="FunFam" id="1.10.10.10:FF:000001">
    <property type="entry name" value="LysR family transcriptional regulator"/>
    <property type="match status" value="1"/>
</dbReference>
<dbReference type="SUPFAM" id="SSF53850">
    <property type="entry name" value="Periplasmic binding protein-like II"/>
    <property type="match status" value="1"/>
</dbReference>
<dbReference type="GO" id="GO:0003700">
    <property type="term" value="F:DNA-binding transcription factor activity"/>
    <property type="evidence" value="ECO:0007669"/>
    <property type="project" value="InterPro"/>
</dbReference>
<evidence type="ECO:0000256" key="4">
    <source>
        <dbReference type="ARBA" id="ARBA00023163"/>
    </source>
</evidence>
<gene>
    <name evidence="6" type="ORF">ICL16_10865</name>
</gene>
<organism evidence="6 7">
    <name type="scientific">Iningainema tapete BLCC-T55</name>
    <dbReference type="NCBI Taxonomy" id="2748662"/>
    <lineage>
        <taxon>Bacteria</taxon>
        <taxon>Bacillati</taxon>
        <taxon>Cyanobacteriota</taxon>
        <taxon>Cyanophyceae</taxon>
        <taxon>Nostocales</taxon>
        <taxon>Scytonemataceae</taxon>
        <taxon>Iningainema tapete</taxon>
    </lineage>
</organism>
<dbReference type="PANTHER" id="PTHR30126">
    <property type="entry name" value="HTH-TYPE TRANSCRIPTIONAL REGULATOR"/>
    <property type="match status" value="1"/>
</dbReference>
<feature type="domain" description="HTH lysR-type" evidence="5">
    <location>
        <begin position="2"/>
        <end position="59"/>
    </location>
</feature>
<proteinExistence type="inferred from homology"/>
<dbReference type="RefSeq" id="WP_190827267.1">
    <property type="nucleotide sequence ID" value="NZ_CAWPPI010000040.1"/>
</dbReference>
<dbReference type="SUPFAM" id="SSF46785">
    <property type="entry name" value="Winged helix' DNA-binding domain"/>
    <property type="match status" value="1"/>
</dbReference>
<dbReference type="CDD" id="cd05466">
    <property type="entry name" value="PBP2_LTTR_substrate"/>
    <property type="match status" value="1"/>
</dbReference>
<dbReference type="Pfam" id="PF00126">
    <property type="entry name" value="HTH_1"/>
    <property type="match status" value="1"/>
</dbReference>
<dbReference type="InterPro" id="IPR000847">
    <property type="entry name" value="LysR_HTH_N"/>
</dbReference>